<dbReference type="STRING" id="926559.JoomaDRAFT_0101"/>
<dbReference type="Proteomes" id="UP000004690">
    <property type="component" value="Unassembled WGS sequence"/>
</dbReference>
<dbReference type="eggNOG" id="COG2340">
    <property type="taxonomic scope" value="Bacteria"/>
</dbReference>
<dbReference type="RefSeq" id="WP_008615846.1">
    <property type="nucleotide sequence ID" value="NZ_JH651380.1"/>
</dbReference>
<proteinExistence type="predicted"/>
<organism evidence="3 4">
    <name type="scientific">Galbibacter orientalis DSM 19592</name>
    <dbReference type="NCBI Taxonomy" id="926559"/>
    <lineage>
        <taxon>Bacteria</taxon>
        <taxon>Pseudomonadati</taxon>
        <taxon>Bacteroidota</taxon>
        <taxon>Flavobacteriia</taxon>
        <taxon>Flavobacteriales</taxon>
        <taxon>Flavobacteriaceae</taxon>
        <taxon>Galbibacter</taxon>
    </lineage>
</organism>
<evidence type="ECO:0000313" key="3">
    <source>
        <dbReference type="EMBL" id="EIJ37162.1"/>
    </source>
</evidence>
<dbReference type="PROSITE" id="PS51257">
    <property type="entry name" value="PROKAR_LIPOPROTEIN"/>
    <property type="match status" value="1"/>
</dbReference>
<feature type="chain" id="PRO_5003668663" evidence="1">
    <location>
        <begin position="25"/>
        <end position="165"/>
    </location>
</feature>
<accession>I3C0L9</accession>
<reference evidence="3 4" key="1">
    <citation type="submission" date="2012-02" db="EMBL/GenBank/DDBJ databases">
        <title>Improved High-Quality Draft genome of Joostella marina DSM 19592.</title>
        <authorList>
            <consortium name="US DOE Joint Genome Institute (JGI-PGF)"/>
            <person name="Lucas S."/>
            <person name="Copeland A."/>
            <person name="Lapidus A."/>
            <person name="Bruce D."/>
            <person name="Goodwin L."/>
            <person name="Pitluck S."/>
            <person name="Peters L."/>
            <person name="Chertkov O."/>
            <person name="Ovchinnikova G."/>
            <person name="Kyrpides N."/>
            <person name="Mavromatis K."/>
            <person name="Detter J.C."/>
            <person name="Han C."/>
            <person name="Land M."/>
            <person name="Hauser L."/>
            <person name="Markowitz V."/>
            <person name="Cheng J.-F."/>
            <person name="Hugenholtz P."/>
            <person name="Woyke T."/>
            <person name="Wu D."/>
            <person name="Tindall B."/>
            <person name="Brambilla E."/>
            <person name="Klenk H.-P."/>
            <person name="Eisen J.A."/>
        </authorList>
    </citation>
    <scope>NUCLEOTIDE SEQUENCE [LARGE SCALE GENOMIC DNA]</scope>
    <source>
        <strain evidence="3 4">DSM 19592</strain>
    </source>
</reference>
<dbReference type="InterPro" id="IPR035940">
    <property type="entry name" value="CAP_sf"/>
</dbReference>
<evidence type="ECO:0000256" key="1">
    <source>
        <dbReference type="SAM" id="SignalP"/>
    </source>
</evidence>
<dbReference type="HOGENOM" id="CLU_048111_4_0_10"/>
<dbReference type="AlphaFoldDB" id="I3C0L9"/>
<dbReference type="EMBL" id="JH651380">
    <property type="protein sequence ID" value="EIJ37162.1"/>
    <property type="molecule type" value="Genomic_DNA"/>
</dbReference>
<dbReference type="Pfam" id="PF00188">
    <property type="entry name" value="CAP"/>
    <property type="match status" value="1"/>
</dbReference>
<evidence type="ECO:0000313" key="4">
    <source>
        <dbReference type="Proteomes" id="UP000004690"/>
    </source>
</evidence>
<feature type="signal peptide" evidence="1">
    <location>
        <begin position="1"/>
        <end position="24"/>
    </location>
</feature>
<dbReference type="PANTHER" id="PTHR31157">
    <property type="entry name" value="SCP DOMAIN-CONTAINING PROTEIN"/>
    <property type="match status" value="1"/>
</dbReference>
<sequence length="165" mass="19026">MDALVRIFVTALLVCCFSSFYSCSSEDVSTIEELNTENSVFYVKIEDDVIHLINEYRMSKNLSPLEKLNLISMEAKEHTEYMISENEVNHDYFADREYNLRKSVNAVMVGENVGYGYHTAKGVVDAWIKSDSHRENIEGDYTTTGISAMQNKKGDYFYTHIFVKR</sequence>
<feature type="domain" description="SCP" evidence="2">
    <location>
        <begin position="51"/>
        <end position="159"/>
    </location>
</feature>
<evidence type="ECO:0000259" key="2">
    <source>
        <dbReference type="Pfam" id="PF00188"/>
    </source>
</evidence>
<keyword evidence="1" id="KW-0732">Signal</keyword>
<keyword evidence="4" id="KW-1185">Reference proteome</keyword>
<dbReference type="PANTHER" id="PTHR31157:SF1">
    <property type="entry name" value="SCP DOMAIN-CONTAINING PROTEIN"/>
    <property type="match status" value="1"/>
</dbReference>
<dbReference type="InterPro" id="IPR014044">
    <property type="entry name" value="CAP_dom"/>
</dbReference>
<protein>
    <submittedName>
        <fullName evidence="3">Cysteine-rich secretory protein family</fullName>
    </submittedName>
</protein>
<dbReference type="SUPFAM" id="SSF55797">
    <property type="entry name" value="PR-1-like"/>
    <property type="match status" value="1"/>
</dbReference>
<dbReference type="CDD" id="cd05379">
    <property type="entry name" value="CAP_bacterial"/>
    <property type="match status" value="1"/>
</dbReference>
<dbReference type="Gene3D" id="3.40.33.10">
    <property type="entry name" value="CAP"/>
    <property type="match status" value="1"/>
</dbReference>
<name>I3C0L9_9FLAO</name>
<gene>
    <name evidence="3" type="ORF">JoomaDRAFT_0101</name>
</gene>